<evidence type="ECO:0000313" key="10">
    <source>
        <dbReference type="EMBL" id="TCJ14750.1"/>
    </source>
</evidence>
<feature type="transmembrane region" description="Helical" evidence="8">
    <location>
        <begin position="204"/>
        <end position="225"/>
    </location>
</feature>
<keyword evidence="11" id="KW-1185">Reference proteome</keyword>
<feature type="transmembrane region" description="Helical" evidence="8">
    <location>
        <begin position="52"/>
        <end position="72"/>
    </location>
</feature>
<organism evidence="10 11">
    <name type="scientific">Parasulfuritortus cantonensis</name>
    <dbReference type="NCBI Taxonomy" id="2528202"/>
    <lineage>
        <taxon>Bacteria</taxon>
        <taxon>Pseudomonadati</taxon>
        <taxon>Pseudomonadota</taxon>
        <taxon>Betaproteobacteria</taxon>
        <taxon>Nitrosomonadales</taxon>
        <taxon>Thiobacillaceae</taxon>
        <taxon>Parasulfuritortus</taxon>
    </lineage>
</organism>
<evidence type="ECO:0000256" key="5">
    <source>
        <dbReference type="ARBA" id="ARBA00022692"/>
    </source>
</evidence>
<keyword evidence="6 8" id="KW-1133">Transmembrane helix</keyword>
<dbReference type="EMBL" id="SJZB01000033">
    <property type="protein sequence ID" value="TCJ14750.1"/>
    <property type="molecule type" value="Genomic_DNA"/>
</dbReference>
<dbReference type="RefSeq" id="WP_131446846.1">
    <property type="nucleotide sequence ID" value="NZ_SJZB01000033.1"/>
</dbReference>
<evidence type="ECO:0000256" key="7">
    <source>
        <dbReference type="ARBA" id="ARBA00023136"/>
    </source>
</evidence>
<sequence length="283" mass="31025">MADLKVTVYTPESSLRNPRRMLRDMFGDLLAGRELAWQLALRDIKAQYRQTALGLLWAFILPLANTAAWLLIQHTGVVTIRDTGIPYPVFVFTGAMLWAIFMDAVNAPLQQTVAAKPMLAKINFPREALVLSGIYQTLFNAAIKLAVLIPALWLMGVTPGVGLAFLPVTVLSLVLAGTAFGLLLTPVGMLYTDIGKGLPLLMQFFMFLTPVVFPMPSAGWAATLFQYNPLTPLIVTARETLTGFTPHFLGDYLSVNVGMLALLAVVWVVYRAAMPILIERMSA</sequence>
<evidence type="ECO:0000256" key="1">
    <source>
        <dbReference type="ARBA" id="ARBA00004429"/>
    </source>
</evidence>
<comment type="caution">
    <text evidence="10">The sequence shown here is derived from an EMBL/GenBank/DDBJ whole genome shotgun (WGS) entry which is preliminary data.</text>
</comment>
<feature type="transmembrane region" description="Helical" evidence="8">
    <location>
        <begin position="84"/>
        <end position="107"/>
    </location>
</feature>
<keyword evidence="7 8" id="KW-0472">Membrane</keyword>
<feature type="transmembrane region" description="Helical" evidence="8">
    <location>
        <begin position="165"/>
        <end position="192"/>
    </location>
</feature>
<evidence type="ECO:0000256" key="6">
    <source>
        <dbReference type="ARBA" id="ARBA00022989"/>
    </source>
</evidence>
<evidence type="ECO:0000313" key="11">
    <source>
        <dbReference type="Proteomes" id="UP000295443"/>
    </source>
</evidence>
<dbReference type="Proteomes" id="UP000295443">
    <property type="component" value="Unassembled WGS sequence"/>
</dbReference>
<keyword evidence="5 8" id="KW-0812">Transmembrane</keyword>
<gene>
    <name evidence="10" type="ORF">EZJ19_09210</name>
</gene>
<dbReference type="PANTHER" id="PTHR30413">
    <property type="entry name" value="INNER MEMBRANE TRANSPORT PERMEASE"/>
    <property type="match status" value="1"/>
</dbReference>
<evidence type="ECO:0000259" key="9">
    <source>
        <dbReference type="Pfam" id="PF01061"/>
    </source>
</evidence>
<dbReference type="GO" id="GO:0005886">
    <property type="term" value="C:plasma membrane"/>
    <property type="evidence" value="ECO:0007669"/>
    <property type="project" value="UniProtKB-SubCell"/>
</dbReference>
<comment type="similarity">
    <text evidence="2">Belongs to the ABC-2 integral membrane protein family.</text>
</comment>
<name>A0A4R1BCH7_9PROT</name>
<protein>
    <submittedName>
        <fullName evidence="10">ABC transporter permease</fullName>
    </submittedName>
</protein>
<proteinExistence type="inferred from homology"/>
<feature type="transmembrane region" description="Helical" evidence="8">
    <location>
        <begin position="128"/>
        <end position="153"/>
    </location>
</feature>
<dbReference type="GO" id="GO:0140359">
    <property type="term" value="F:ABC-type transporter activity"/>
    <property type="evidence" value="ECO:0007669"/>
    <property type="project" value="InterPro"/>
</dbReference>
<keyword evidence="3" id="KW-0813">Transport</keyword>
<dbReference type="GO" id="GO:0015920">
    <property type="term" value="P:lipopolysaccharide transport"/>
    <property type="evidence" value="ECO:0007669"/>
    <property type="project" value="TreeGrafter"/>
</dbReference>
<feature type="transmembrane region" description="Helical" evidence="8">
    <location>
        <begin position="252"/>
        <end position="273"/>
    </location>
</feature>
<evidence type="ECO:0000256" key="8">
    <source>
        <dbReference type="SAM" id="Phobius"/>
    </source>
</evidence>
<accession>A0A4R1BCH7</accession>
<dbReference type="Pfam" id="PF01061">
    <property type="entry name" value="ABC2_membrane"/>
    <property type="match status" value="1"/>
</dbReference>
<evidence type="ECO:0000256" key="2">
    <source>
        <dbReference type="ARBA" id="ARBA00007783"/>
    </source>
</evidence>
<reference evidence="10 11" key="1">
    <citation type="submission" date="2019-03" db="EMBL/GenBank/DDBJ databases">
        <title>Genome sequence of Thiobacillaceae bacterium LSR1, a sulfur-oxidizing bacterium isolated from freshwater sediment.</title>
        <authorList>
            <person name="Li S."/>
        </authorList>
    </citation>
    <scope>NUCLEOTIDE SEQUENCE [LARGE SCALE GENOMIC DNA]</scope>
    <source>
        <strain evidence="10 11">LSR1</strain>
    </source>
</reference>
<feature type="domain" description="ABC-2 type transporter transmembrane" evidence="9">
    <location>
        <begin position="36"/>
        <end position="239"/>
    </location>
</feature>
<dbReference type="AlphaFoldDB" id="A0A4R1BCH7"/>
<evidence type="ECO:0000256" key="4">
    <source>
        <dbReference type="ARBA" id="ARBA00022475"/>
    </source>
</evidence>
<evidence type="ECO:0000256" key="3">
    <source>
        <dbReference type="ARBA" id="ARBA00022448"/>
    </source>
</evidence>
<dbReference type="InterPro" id="IPR013525">
    <property type="entry name" value="ABC2_TM"/>
</dbReference>
<keyword evidence="4" id="KW-1003">Cell membrane</keyword>
<dbReference type="PANTHER" id="PTHR30413:SF8">
    <property type="entry name" value="TRANSPORT PERMEASE PROTEIN"/>
    <property type="match status" value="1"/>
</dbReference>
<dbReference type="OrthoDB" id="9786910at2"/>
<comment type="subcellular location">
    <subcellularLocation>
        <location evidence="1">Cell inner membrane</location>
        <topology evidence="1">Multi-pass membrane protein</topology>
    </subcellularLocation>
</comment>